<evidence type="ECO:0000256" key="2">
    <source>
        <dbReference type="ARBA" id="ARBA00022734"/>
    </source>
</evidence>
<evidence type="ECO:0000313" key="5">
    <source>
        <dbReference type="EMBL" id="KAH7429599.1"/>
    </source>
</evidence>
<feature type="chain" id="PRO_5035738130" description="Legume lectin domain-containing protein" evidence="3">
    <location>
        <begin position="33"/>
        <end position="312"/>
    </location>
</feature>
<evidence type="ECO:0000313" key="6">
    <source>
        <dbReference type="Proteomes" id="UP000825935"/>
    </source>
</evidence>
<evidence type="ECO:0000259" key="4">
    <source>
        <dbReference type="Pfam" id="PF00139"/>
    </source>
</evidence>
<evidence type="ECO:0000256" key="3">
    <source>
        <dbReference type="SAM" id="SignalP"/>
    </source>
</evidence>
<dbReference type="Proteomes" id="UP000825935">
    <property type="component" value="Chromosome 9"/>
</dbReference>
<dbReference type="GO" id="GO:0030246">
    <property type="term" value="F:carbohydrate binding"/>
    <property type="evidence" value="ECO:0007669"/>
    <property type="project" value="UniProtKB-KW"/>
</dbReference>
<keyword evidence="3" id="KW-0732">Signal</keyword>
<name>A0A8T2UAS4_CERRI</name>
<dbReference type="PANTHER" id="PTHR32401:SF59">
    <property type="entry name" value="LEGUME LECTIN DOMAIN-CONTAINING PROTEIN"/>
    <property type="match status" value="1"/>
</dbReference>
<organism evidence="5 6">
    <name type="scientific">Ceratopteris richardii</name>
    <name type="common">Triangle waterfern</name>
    <dbReference type="NCBI Taxonomy" id="49495"/>
    <lineage>
        <taxon>Eukaryota</taxon>
        <taxon>Viridiplantae</taxon>
        <taxon>Streptophyta</taxon>
        <taxon>Embryophyta</taxon>
        <taxon>Tracheophyta</taxon>
        <taxon>Polypodiopsida</taxon>
        <taxon>Polypodiidae</taxon>
        <taxon>Polypodiales</taxon>
        <taxon>Pteridineae</taxon>
        <taxon>Pteridaceae</taxon>
        <taxon>Parkerioideae</taxon>
        <taxon>Ceratopteris</taxon>
    </lineage>
</organism>
<dbReference type="Pfam" id="PF00139">
    <property type="entry name" value="Lectin_legB"/>
    <property type="match status" value="1"/>
</dbReference>
<feature type="domain" description="Legume lectin" evidence="4">
    <location>
        <begin position="89"/>
        <end position="306"/>
    </location>
</feature>
<evidence type="ECO:0000256" key="1">
    <source>
        <dbReference type="ARBA" id="ARBA00007606"/>
    </source>
</evidence>
<reference evidence="5" key="1">
    <citation type="submission" date="2021-08" db="EMBL/GenBank/DDBJ databases">
        <title>WGS assembly of Ceratopteris richardii.</title>
        <authorList>
            <person name="Marchant D.B."/>
            <person name="Chen G."/>
            <person name="Jenkins J."/>
            <person name="Shu S."/>
            <person name="Leebens-Mack J."/>
            <person name="Grimwood J."/>
            <person name="Schmutz J."/>
            <person name="Soltis P."/>
            <person name="Soltis D."/>
            <person name="Chen Z.-H."/>
        </authorList>
    </citation>
    <scope>NUCLEOTIDE SEQUENCE</scope>
    <source>
        <strain evidence="5">Whitten #5841</strain>
        <tissue evidence="5">Leaf</tissue>
    </source>
</reference>
<dbReference type="EMBL" id="CM035414">
    <property type="protein sequence ID" value="KAH7429599.1"/>
    <property type="molecule type" value="Genomic_DNA"/>
</dbReference>
<sequence length="312" mass="34436">MTNFLQRTTIACVFSAIVILVIILTLAPSVDAAGGITPPSGVSLSFPPFTSAINCSTDASARTTWKPSDMCRIQDGGREVMFSVDFATSIRYQYYRKVQLWIPGTRYAASFSTTFVVAFLRGSERVEDGNYNPFGGGIAFAMTPDQRVGRGSAETLGLFEIDERTGKSLRGANTKTFAVEIDTVRMSTVPSFNDPQTPHVGVDINGVKSTAAASLGTFQQFVDRKIAIFIDYDAQQQLLQVRLQNLGFAGNSTQTPDKRRARLYLNIHNLRVSSIVNPQSYVGFSSSIPEDDHGVYILYDWKFTTKWVPINY</sequence>
<dbReference type="Gene3D" id="2.60.120.200">
    <property type="match status" value="1"/>
</dbReference>
<dbReference type="SUPFAM" id="SSF49899">
    <property type="entry name" value="Concanavalin A-like lectins/glucanases"/>
    <property type="match status" value="1"/>
</dbReference>
<gene>
    <name evidence="5" type="ORF">KP509_09G058000</name>
</gene>
<comment type="similarity">
    <text evidence="1">Belongs to the leguminous lectin family.</text>
</comment>
<keyword evidence="2" id="KW-0430">Lectin</keyword>
<accession>A0A8T2UAS4</accession>
<dbReference type="OrthoDB" id="1925696at2759"/>
<dbReference type="AlphaFoldDB" id="A0A8T2UAS4"/>
<feature type="signal peptide" evidence="3">
    <location>
        <begin position="1"/>
        <end position="32"/>
    </location>
</feature>
<dbReference type="InterPro" id="IPR001220">
    <property type="entry name" value="Legume_lectin_dom"/>
</dbReference>
<proteinExistence type="inferred from homology"/>
<protein>
    <recommendedName>
        <fullName evidence="4">Legume lectin domain-containing protein</fullName>
    </recommendedName>
</protein>
<dbReference type="InterPro" id="IPR013320">
    <property type="entry name" value="ConA-like_dom_sf"/>
</dbReference>
<keyword evidence="6" id="KW-1185">Reference proteome</keyword>
<dbReference type="PANTHER" id="PTHR32401">
    <property type="entry name" value="CONCANAVALIN A-LIKE LECTIN FAMILY PROTEIN"/>
    <property type="match status" value="1"/>
</dbReference>
<dbReference type="InterPro" id="IPR050258">
    <property type="entry name" value="Leguminous_Lectin"/>
</dbReference>
<comment type="caution">
    <text evidence="5">The sequence shown here is derived from an EMBL/GenBank/DDBJ whole genome shotgun (WGS) entry which is preliminary data.</text>
</comment>